<dbReference type="Gene3D" id="3.40.50.1820">
    <property type="entry name" value="alpha/beta hydrolase"/>
    <property type="match status" value="1"/>
</dbReference>
<dbReference type="PANTHER" id="PTHR43433">
    <property type="entry name" value="HYDROLASE, ALPHA/BETA FOLD FAMILY PROTEIN"/>
    <property type="match status" value="1"/>
</dbReference>
<dbReference type="Pfam" id="PF00561">
    <property type="entry name" value="Abhydrolase_1"/>
    <property type="match status" value="1"/>
</dbReference>
<reference evidence="2 3" key="1">
    <citation type="submission" date="2016-10" db="EMBL/GenBank/DDBJ databases">
        <authorList>
            <person name="de Groot N.N."/>
        </authorList>
    </citation>
    <scope>NUCLEOTIDE SEQUENCE [LARGE SCALE GENOMIC DNA]</scope>
    <source>
        <strain evidence="2 3">DSM 25584</strain>
    </source>
</reference>
<dbReference type="InterPro" id="IPR029058">
    <property type="entry name" value="AB_hydrolase_fold"/>
</dbReference>
<dbReference type="InterPro" id="IPR050471">
    <property type="entry name" value="AB_hydrolase"/>
</dbReference>
<evidence type="ECO:0000313" key="3">
    <source>
        <dbReference type="Proteomes" id="UP000199415"/>
    </source>
</evidence>
<dbReference type="InterPro" id="IPR000073">
    <property type="entry name" value="AB_hydrolase_1"/>
</dbReference>
<dbReference type="RefSeq" id="WP_090018533.1">
    <property type="nucleotide sequence ID" value="NZ_FNCE01000001.1"/>
</dbReference>
<protein>
    <submittedName>
        <fullName evidence="2">Pimeloyl-[acyl-carrier protein] methyl ester esterase</fullName>
    </submittedName>
</protein>
<dbReference type="AlphaFoldDB" id="A0A1G7MA76"/>
<feature type="domain" description="AB hydrolase-1" evidence="1">
    <location>
        <begin position="52"/>
        <end position="214"/>
    </location>
</feature>
<dbReference type="PANTHER" id="PTHR43433:SF5">
    <property type="entry name" value="AB HYDROLASE-1 DOMAIN-CONTAINING PROTEIN"/>
    <property type="match status" value="1"/>
</dbReference>
<gene>
    <name evidence="2" type="ORF">SAMN05216241_101521</name>
</gene>
<proteinExistence type="predicted"/>
<dbReference type="STRING" id="1082479.SAMN05216241_101521"/>
<dbReference type="EMBL" id="FNCE01000001">
    <property type="protein sequence ID" value="SDF58080.1"/>
    <property type="molecule type" value="Genomic_DNA"/>
</dbReference>
<sequence length="230" mass="24076">MTWPLYIPGWGSDACAFNAVCRQWQGVMCAWWDALGEPPTALDAMLDQAATPPVLVGWSLGGQLALAAAARKPHAVAGLVLVGTPARFLADEDHPGADARGLRSMRLGVTRDPERVLADFWRRAAAPEAGETADAWRERATTGVPRARLADGLDHLAETDLRATAAAVTVPAAVIHGRADAIVPVAAGERLAHAMPAARFIPLDGGHALPFSHPETIAAALTEVARDAGA</sequence>
<evidence type="ECO:0000313" key="2">
    <source>
        <dbReference type="EMBL" id="SDF58080.1"/>
    </source>
</evidence>
<accession>A0A1G7MA76</accession>
<dbReference type="OrthoDB" id="7165362at2"/>
<dbReference type="SUPFAM" id="SSF53474">
    <property type="entry name" value="alpha/beta-Hydrolases"/>
    <property type="match status" value="1"/>
</dbReference>
<organism evidence="2 3">
    <name type="scientific">Limimonas halophila</name>
    <dbReference type="NCBI Taxonomy" id="1082479"/>
    <lineage>
        <taxon>Bacteria</taxon>
        <taxon>Pseudomonadati</taxon>
        <taxon>Pseudomonadota</taxon>
        <taxon>Alphaproteobacteria</taxon>
        <taxon>Rhodospirillales</taxon>
        <taxon>Rhodovibrionaceae</taxon>
        <taxon>Limimonas</taxon>
    </lineage>
</organism>
<evidence type="ECO:0000259" key="1">
    <source>
        <dbReference type="Pfam" id="PF00561"/>
    </source>
</evidence>
<keyword evidence="3" id="KW-1185">Reference proteome</keyword>
<dbReference type="PRINTS" id="PR00111">
    <property type="entry name" value="ABHYDROLASE"/>
</dbReference>
<name>A0A1G7MA76_9PROT</name>
<dbReference type="Proteomes" id="UP000199415">
    <property type="component" value="Unassembled WGS sequence"/>
</dbReference>